<comment type="caution">
    <text evidence="9">The sequence shown here is derived from an EMBL/GenBank/DDBJ whole genome shotgun (WGS) entry which is preliminary data.</text>
</comment>
<dbReference type="PROSITE" id="PS50928">
    <property type="entry name" value="ABC_TM1"/>
    <property type="match status" value="1"/>
</dbReference>
<dbReference type="Pfam" id="PF00528">
    <property type="entry name" value="BPD_transp_1"/>
    <property type="match status" value="1"/>
</dbReference>
<feature type="transmembrane region" description="Helical" evidence="7">
    <location>
        <begin position="280"/>
        <end position="300"/>
    </location>
</feature>
<keyword evidence="5 7" id="KW-1133">Transmembrane helix</keyword>
<evidence type="ECO:0000259" key="8">
    <source>
        <dbReference type="PROSITE" id="PS50928"/>
    </source>
</evidence>
<feature type="transmembrane region" description="Helical" evidence="7">
    <location>
        <begin position="215"/>
        <end position="235"/>
    </location>
</feature>
<dbReference type="GO" id="GO:0055085">
    <property type="term" value="P:transmembrane transport"/>
    <property type="evidence" value="ECO:0007669"/>
    <property type="project" value="InterPro"/>
</dbReference>
<keyword evidence="6 7" id="KW-0472">Membrane</keyword>
<dbReference type="RefSeq" id="WP_126807403.1">
    <property type="nucleotide sequence ID" value="NZ_NGKA01000003.1"/>
</dbReference>
<comment type="similarity">
    <text evidence="7">Belongs to the binding-protein-dependent transport system permease family.</text>
</comment>
<dbReference type="SUPFAM" id="SSF161098">
    <property type="entry name" value="MetI-like"/>
    <property type="match status" value="1"/>
</dbReference>
<keyword evidence="3" id="KW-1003">Cell membrane</keyword>
<proteinExistence type="inferred from homology"/>
<evidence type="ECO:0000256" key="5">
    <source>
        <dbReference type="ARBA" id="ARBA00022989"/>
    </source>
</evidence>
<dbReference type="Proteomes" id="UP000287605">
    <property type="component" value="Unassembled WGS sequence"/>
</dbReference>
<dbReference type="Gene3D" id="1.10.3720.10">
    <property type="entry name" value="MetI-like"/>
    <property type="match status" value="1"/>
</dbReference>
<evidence type="ECO:0000256" key="2">
    <source>
        <dbReference type="ARBA" id="ARBA00022448"/>
    </source>
</evidence>
<dbReference type="AlphaFoldDB" id="A0A430B245"/>
<evidence type="ECO:0000313" key="9">
    <source>
        <dbReference type="EMBL" id="RSU14390.1"/>
    </source>
</evidence>
<gene>
    <name evidence="9" type="ORF">CBF29_03580</name>
</gene>
<keyword evidence="4 7" id="KW-0812">Transmembrane</keyword>
<dbReference type="InterPro" id="IPR000515">
    <property type="entry name" value="MetI-like"/>
</dbReference>
<dbReference type="InterPro" id="IPR035906">
    <property type="entry name" value="MetI-like_sf"/>
</dbReference>
<feature type="transmembrane region" description="Helical" evidence="7">
    <location>
        <begin position="73"/>
        <end position="95"/>
    </location>
</feature>
<protein>
    <recommendedName>
        <fullName evidence="8">ABC transmembrane type-1 domain-containing protein</fullName>
    </recommendedName>
</protein>
<feature type="domain" description="ABC transmembrane type-1" evidence="8">
    <location>
        <begin position="69"/>
        <end position="297"/>
    </location>
</feature>
<evidence type="ECO:0000256" key="7">
    <source>
        <dbReference type="RuleBase" id="RU363032"/>
    </source>
</evidence>
<name>A0A430B245_9ENTE</name>
<evidence type="ECO:0000313" key="10">
    <source>
        <dbReference type="Proteomes" id="UP000287605"/>
    </source>
</evidence>
<dbReference type="EMBL" id="NGKA01000003">
    <property type="protein sequence ID" value="RSU14390.1"/>
    <property type="molecule type" value="Genomic_DNA"/>
</dbReference>
<keyword evidence="10" id="KW-1185">Reference proteome</keyword>
<dbReference type="PANTHER" id="PTHR43227:SF11">
    <property type="entry name" value="BLL4140 PROTEIN"/>
    <property type="match status" value="1"/>
</dbReference>
<dbReference type="OrthoDB" id="9798257at2"/>
<feature type="transmembrane region" description="Helical" evidence="7">
    <location>
        <begin position="156"/>
        <end position="179"/>
    </location>
</feature>
<evidence type="ECO:0000256" key="1">
    <source>
        <dbReference type="ARBA" id="ARBA00004651"/>
    </source>
</evidence>
<dbReference type="PANTHER" id="PTHR43227">
    <property type="entry name" value="BLL4140 PROTEIN"/>
    <property type="match status" value="1"/>
</dbReference>
<feature type="transmembrane region" description="Helical" evidence="7">
    <location>
        <begin position="7"/>
        <end position="28"/>
    </location>
</feature>
<feature type="transmembrane region" description="Helical" evidence="7">
    <location>
        <begin position="107"/>
        <end position="127"/>
    </location>
</feature>
<evidence type="ECO:0000256" key="6">
    <source>
        <dbReference type="ARBA" id="ARBA00023136"/>
    </source>
</evidence>
<evidence type="ECO:0000256" key="4">
    <source>
        <dbReference type="ARBA" id="ARBA00022692"/>
    </source>
</evidence>
<evidence type="ECO:0000256" key="3">
    <source>
        <dbReference type="ARBA" id="ARBA00022475"/>
    </source>
</evidence>
<dbReference type="GO" id="GO:0005886">
    <property type="term" value="C:plasma membrane"/>
    <property type="evidence" value="ECO:0007669"/>
    <property type="project" value="UniProtKB-SubCell"/>
</dbReference>
<accession>A0A430B245</accession>
<dbReference type="InterPro" id="IPR050809">
    <property type="entry name" value="UgpAE/MalFG_permease"/>
</dbReference>
<keyword evidence="2 7" id="KW-0813">Transport</keyword>
<reference evidence="9 10" key="1">
    <citation type="submission" date="2017-05" db="EMBL/GenBank/DDBJ databases">
        <title>Vagococcus spp. assemblies.</title>
        <authorList>
            <person name="Gulvik C.A."/>
        </authorList>
    </citation>
    <scope>NUCLEOTIDE SEQUENCE [LARGE SCALE GENOMIC DNA]</scope>
    <source>
        <strain evidence="9 10">CCUG 51432</strain>
    </source>
</reference>
<organism evidence="9 10">
    <name type="scientific">Vagococcus elongatus</name>
    <dbReference type="NCBI Taxonomy" id="180344"/>
    <lineage>
        <taxon>Bacteria</taxon>
        <taxon>Bacillati</taxon>
        <taxon>Bacillota</taxon>
        <taxon>Bacilli</taxon>
        <taxon>Lactobacillales</taxon>
        <taxon>Enterococcaceae</taxon>
        <taxon>Vagococcus</taxon>
    </lineage>
</organism>
<sequence>MLKNKKTYLFFIIPGLFFYALFVVYPIFSAAQISLFKWNGIGEKVFVGFQNYIELFTNPILLGQFGNALKNSLIIFIMTACFMIPLQIIYAYMIYSKTRGSKLLQSIIFSPQFISTPVIVFIFTLLLDSNIGAINNFFSKIGLNFLVKPWLGLPSIGIYIVWLMISWAGFGVGMMYFIAAMNMISTDSLESAYLDGAGFWKRLLLIVVPQIRNTIFNLILISYITAMTIFDYSYILGGVSGGVDGSVDVMSLFFYRIAFGDNNPLGGNLSENSMGMGTTIAVSLFFIIFIVAVFQMILVFRKDDING</sequence>
<comment type="subcellular location">
    <subcellularLocation>
        <location evidence="1 7">Cell membrane</location>
        <topology evidence="1 7">Multi-pass membrane protein</topology>
    </subcellularLocation>
</comment>